<comment type="similarity">
    <text evidence="2">Belongs to the DedA family.</text>
</comment>
<dbReference type="InterPro" id="IPR051311">
    <property type="entry name" value="DedA_domain"/>
</dbReference>
<evidence type="ECO:0000256" key="3">
    <source>
        <dbReference type="ARBA" id="ARBA00022475"/>
    </source>
</evidence>
<dbReference type="EMBL" id="AP025628">
    <property type="protein sequence ID" value="BDG59267.1"/>
    <property type="molecule type" value="Genomic_DNA"/>
</dbReference>
<feature type="transmembrane region" description="Helical" evidence="7">
    <location>
        <begin position="140"/>
        <end position="160"/>
    </location>
</feature>
<organism evidence="9 10">
    <name type="scientific">Caldinitratiruptor microaerophilus</name>
    <dbReference type="NCBI Taxonomy" id="671077"/>
    <lineage>
        <taxon>Bacteria</taxon>
        <taxon>Bacillati</taxon>
        <taxon>Bacillota</taxon>
        <taxon>Clostridia</taxon>
        <taxon>Eubacteriales</taxon>
        <taxon>Symbiobacteriaceae</taxon>
        <taxon>Caldinitratiruptor</taxon>
    </lineage>
</organism>
<dbReference type="GO" id="GO:0005886">
    <property type="term" value="C:plasma membrane"/>
    <property type="evidence" value="ECO:0007669"/>
    <property type="project" value="UniProtKB-SubCell"/>
</dbReference>
<comment type="subcellular location">
    <subcellularLocation>
        <location evidence="1">Cell membrane</location>
        <topology evidence="1">Multi-pass membrane protein</topology>
    </subcellularLocation>
</comment>
<reference evidence="9" key="1">
    <citation type="submission" date="2022-03" db="EMBL/GenBank/DDBJ databases">
        <title>Complete genome sequence of Caldinitratiruptor microaerophilus.</title>
        <authorList>
            <person name="Mukaiyama R."/>
            <person name="Nishiyama T."/>
            <person name="Ueda K."/>
        </authorList>
    </citation>
    <scope>NUCLEOTIDE SEQUENCE</scope>
    <source>
        <strain evidence="9">JCM 16183</strain>
    </source>
</reference>
<keyword evidence="5 7" id="KW-1133">Transmembrane helix</keyword>
<evidence type="ECO:0000256" key="1">
    <source>
        <dbReference type="ARBA" id="ARBA00004651"/>
    </source>
</evidence>
<dbReference type="KEGG" id="cmic:caldi_03570"/>
<keyword evidence="3" id="KW-1003">Cell membrane</keyword>
<dbReference type="Pfam" id="PF09335">
    <property type="entry name" value="VTT_dom"/>
    <property type="match status" value="1"/>
</dbReference>
<keyword evidence="4 7" id="KW-0812">Transmembrane</keyword>
<keyword evidence="6 7" id="KW-0472">Membrane</keyword>
<dbReference type="Proteomes" id="UP001163687">
    <property type="component" value="Chromosome"/>
</dbReference>
<dbReference type="PANTHER" id="PTHR42709">
    <property type="entry name" value="ALKALINE PHOSPHATASE LIKE PROTEIN"/>
    <property type="match status" value="1"/>
</dbReference>
<evidence type="ECO:0000256" key="2">
    <source>
        <dbReference type="ARBA" id="ARBA00010792"/>
    </source>
</evidence>
<evidence type="ECO:0000256" key="5">
    <source>
        <dbReference type="ARBA" id="ARBA00022989"/>
    </source>
</evidence>
<name>A0AA35CHZ8_9FIRM</name>
<keyword evidence="10" id="KW-1185">Reference proteome</keyword>
<gene>
    <name evidence="9" type="ORF">caldi_03570</name>
</gene>
<evidence type="ECO:0000256" key="6">
    <source>
        <dbReference type="ARBA" id="ARBA00023136"/>
    </source>
</evidence>
<evidence type="ECO:0000313" key="9">
    <source>
        <dbReference type="EMBL" id="BDG59267.1"/>
    </source>
</evidence>
<sequence>MIDALIQALVGFLDRAGPGGIFLAMALESACFPLPSEVVLPFAGFLVARGRMGFWEAVTWATLGQLVGSWAAYVAGRYGGRPFLERYGRYVFLREHELAVAERWFARWGEVTAFFSRLLPGVRTFISLPAGIARMPLGRFTLYSALGVLPWTAALVWTGVKLGENWEALRAYFHYLDAVVVAAAFILLALAAVRRRRGRQRPAVELPPAAGDLPRDTTSR</sequence>
<protein>
    <submittedName>
        <fullName evidence="9">Alkaline phosphatase</fullName>
    </submittedName>
</protein>
<dbReference type="InterPro" id="IPR032816">
    <property type="entry name" value="VTT_dom"/>
</dbReference>
<evidence type="ECO:0000256" key="7">
    <source>
        <dbReference type="SAM" id="Phobius"/>
    </source>
</evidence>
<evidence type="ECO:0000259" key="8">
    <source>
        <dbReference type="Pfam" id="PF09335"/>
    </source>
</evidence>
<feature type="transmembrane region" description="Helical" evidence="7">
    <location>
        <begin position="172"/>
        <end position="193"/>
    </location>
</feature>
<evidence type="ECO:0000313" key="10">
    <source>
        <dbReference type="Proteomes" id="UP001163687"/>
    </source>
</evidence>
<feature type="transmembrane region" description="Helical" evidence="7">
    <location>
        <begin position="55"/>
        <end position="76"/>
    </location>
</feature>
<evidence type="ECO:0000256" key="4">
    <source>
        <dbReference type="ARBA" id="ARBA00022692"/>
    </source>
</evidence>
<dbReference type="AlphaFoldDB" id="A0AA35CHZ8"/>
<feature type="domain" description="VTT" evidence="8">
    <location>
        <begin position="34"/>
        <end position="159"/>
    </location>
</feature>
<dbReference type="RefSeq" id="WP_264843391.1">
    <property type="nucleotide sequence ID" value="NZ_AP025628.1"/>
</dbReference>
<accession>A0AA35CHZ8</accession>
<dbReference type="PANTHER" id="PTHR42709:SF6">
    <property type="entry name" value="UNDECAPRENYL PHOSPHATE TRANSPORTER A"/>
    <property type="match status" value="1"/>
</dbReference>
<proteinExistence type="inferred from homology"/>